<keyword evidence="6" id="KW-1133">Transmembrane helix</keyword>
<comment type="caution">
    <text evidence="8">The sequence shown here is derived from an EMBL/GenBank/DDBJ whole genome shotgun (WGS) entry which is preliminary data.</text>
</comment>
<dbReference type="RefSeq" id="WP_044195802.1">
    <property type="nucleotide sequence ID" value="NZ_JMCB01000017.1"/>
</dbReference>
<dbReference type="InterPro" id="IPR011009">
    <property type="entry name" value="Kinase-like_dom_sf"/>
</dbReference>
<sequence>MTTSQPKRQPIPFGKYLLLDRINIGGMAEVWRGKTFGAGGFERLVAIKRILPNIAEDEEFITMFIDEAKISVQLAHANIAQIYELGQISNSYFIAMEYIPGKDMRAIFDRCRKKGEPAPIPLVAYCVAKMCEGLDYAHRKKDQMGRDLNIVHRDISPQNILVSFEGEVKVIDFGIAKAAGKATKTQAGILKGKFGYMSPEQIRGLPLDRRSDVFAIGVCLYEMLTGERLFVGESDFSVLEKVRKAEVPNPSTYNRKVPEQLEKIVLKALAKDVDERYQYASELGDDLQRFLITSDSIFGRKDLMQYMKATFAEDVEREKQRLAEYSTIKPPEGMLSAIEAGFGGSPTPSASPAAPLLPPLPTPAEMPKVSAGATAVLGPSVSGGEAIRRTPSLTALPKLTAAAATPAPKDDESAATMLVDSSEYFDENDEPRTQPGVGRAVTPLESERVGLGDGDPPSTGKTAVIGPPSGGNGAPPRASTSNIPVVTPTPNVQVRPSVFGMPAVGAQPEAPASPNRSSNPGRNPGDGLPRIVRPDAPAGGPPMLSPAGSPHRHSPSAAPTTPSLPPLGARPPPPPPPPVNRQQQEADPDDEEAPSERPQGRNKVVLLGGIGAAALVLLSVVGFLATRSPAMGFIMVELPPSVAGKATVMLNTQQAPVSNGVVLQQVAAGPVVVAVSAEGYKAFTETVNIEAGTQVTRVSAQLESLVKNVSMVLATVPQDAEVKLNGKVIRAQGSQDAFIKDLPSSDEMVIEVRAPGYKPHQQKYSPPAGSEPLQVKVRLEPAELAVRVESEPEGATILASGKELGATTPAVVKLPAGVKQVTLRMKCFDDAELPVPSASGETPVLKGALKKQPGCK</sequence>
<keyword evidence="3 8" id="KW-0418">Kinase</keyword>
<dbReference type="EMBL" id="JMCB01000017">
    <property type="protein sequence ID" value="KFE63499.1"/>
    <property type="molecule type" value="Genomic_DNA"/>
</dbReference>
<keyword evidence="4" id="KW-0067">ATP-binding</keyword>
<evidence type="ECO:0000256" key="1">
    <source>
        <dbReference type="ARBA" id="ARBA00022679"/>
    </source>
</evidence>
<dbReference type="Gene3D" id="1.10.510.10">
    <property type="entry name" value="Transferase(Phosphotransferase) domain 1"/>
    <property type="match status" value="1"/>
</dbReference>
<evidence type="ECO:0000256" key="3">
    <source>
        <dbReference type="ARBA" id="ARBA00022777"/>
    </source>
</evidence>
<dbReference type="InterPro" id="IPR008266">
    <property type="entry name" value="Tyr_kinase_AS"/>
</dbReference>
<dbReference type="AlphaFoldDB" id="A0A085W736"/>
<evidence type="ECO:0000259" key="7">
    <source>
        <dbReference type="PROSITE" id="PS50011"/>
    </source>
</evidence>
<dbReference type="GO" id="GO:0005524">
    <property type="term" value="F:ATP binding"/>
    <property type="evidence" value="ECO:0007669"/>
    <property type="project" value="UniProtKB-KW"/>
</dbReference>
<dbReference type="SUPFAM" id="SSF56112">
    <property type="entry name" value="Protein kinase-like (PK-like)"/>
    <property type="match status" value="1"/>
</dbReference>
<evidence type="ECO:0000256" key="6">
    <source>
        <dbReference type="SAM" id="Phobius"/>
    </source>
</evidence>
<keyword evidence="9" id="KW-1185">Reference proteome</keyword>
<proteinExistence type="predicted"/>
<dbReference type="Pfam" id="PF08308">
    <property type="entry name" value="PEGA"/>
    <property type="match status" value="1"/>
</dbReference>
<dbReference type="InterPro" id="IPR013229">
    <property type="entry name" value="PEGA"/>
</dbReference>
<name>A0A085W736_9BACT</name>
<dbReference type="STRING" id="394096.DB31_2617"/>
<feature type="region of interest" description="Disordered" evidence="5">
    <location>
        <begin position="424"/>
        <end position="599"/>
    </location>
</feature>
<keyword evidence="8" id="KW-0723">Serine/threonine-protein kinase</keyword>
<reference evidence="8 9" key="1">
    <citation type="submission" date="2014-04" db="EMBL/GenBank/DDBJ databases">
        <title>Genome assembly of Hyalangium minutum DSM 14724.</title>
        <authorList>
            <person name="Sharma G."/>
            <person name="Subramanian S."/>
        </authorList>
    </citation>
    <scope>NUCLEOTIDE SEQUENCE [LARGE SCALE GENOMIC DNA]</scope>
    <source>
        <strain evidence="8 9">DSM 14724</strain>
    </source>
</reference>
<evidence type="ECO:0000256" key="4">
    <source>
        <dbReference type="ARBA" id="ARBA00022840"/>
    </source>
</evidence>
<organism evidence="8 9">
    <name type="scientific">Hyalangium minutum</name>
    <dbReference type="NCBI Taxonomy" id="394096"/>
    <lineage>
        <taxon>Bacteria</taxon>
        <taxon>Pseudomonadati</taxon>
        <taxon>Myxococcota</taxon>
        <taxon>Myxococcia</taxon>
        <taxon>Myxococcales</taxon>
        <taxon>Cystobacterineae</taxon>
        <taxon>Archangiaceae</taxon>
        <taxon>Hyalangium</taxon>
    </lineage>
</organism>
<gene>
    <name evidence="8" type="ORF">DB31_2617</name>
</gene>
<protein>
    <submittedName>
        <fullName evidence="8">Serine/threonine protein kinase</fullName>
    </submittedName>
</protein>
<keyword evidence="6" id="KW-0472">Membrane</keyword>
<evidence type="ECO:0000313" key="8">
    <source>
        <dbReference type="EMBL" id="KFE63499.1"/>
    </source>
</evidence>
<accession>A0A085W736</accession>
<dbReference type="PANTHER" id="PTHR43289:SF6">
    <property type="entry name" value="SERINE_THREONINE-PROTEIN KINASE NEKL-3"/>
    <property type="match status" value="1"/>
</dbReference>
<dbReference type="OrthoDB" id="9801841at2"/>
<keyword evidence="6" id="KW-0812">Transmembrane</keyword>
<dbReference type="Pfam" id="PF00069">
    <property type="entry name" value="Pkinase"/>
    <property type="match status" value="1"/>
</dbReference>
<keyword evidence="1" id="KW-0808">Transferase</keyword>
<evidence type="ECO:0000256" key="2">
    <source>
        <dbReference type="ARBA" id="ARBA00022741"/>
    </source>
</evidence>
<feature type="transmembrane region" description="Helical" evidence="6">
    <location>
        <begin position="604"/>
        <end position="625"/>
    </location>
</feature>
<dbReference type="CDD" id="cd14014">
    <property type="entry name" value="STKc_PknB_like"/>
    <property type="match status" value="1"/>
</dbReference>
<evidence type="ECO:0000313" key="9">
    <source>
        <dbReference type="Proteomes" id="UP000028725"/>
    </source>
</evidence>
<keyword evidence="2" id="KW-0547">Nucleotide-binding</keyword>
<feature type="compositionally biased region" description="Pro residues" evidence="5">
    <location>
        <begin position="562"/>
        <end position="579"/>
    </location>
</feature>
<dbReference type="Gene3D" id="3.30.200.20">
    <property type="entry name" value="Phosphorylase Kinase, domain 1"/>
    <property type="match status" value="1"/>
</dbReference>
<dbReference type="InterPro" id="IPR000719">
    <property type="entry name" value="Prot_kinase_dom"/>
</dbReference>
<dbReference type="PROSITE" id="PS00109">
    <property type="entry name" value="PROTEIN_KINASE_TYR"/>
    <property type="match status" value="1"/>
</dbReference>
<dbReference type="Proteomes" id="UP000028725">
    <property type="component" value="Unassembled WGS sequence"/>
</dbReference>
<evidence type="ECO:0000256" key="5">
    <source>
        <dbReference type="SAM" id="MobiDB-lite"/>
    </source>
</evidence>
<feature type="region of interest" description="Disordered" evidence="5">
    <location>
        <begin position="836"/>
        <end position="856"/>
    </location>
</feature>
<dbReference type="PANTHER" id="PTHR43289">
    <property type="entry name" value="MITOGEN-ACTIVATED PROTEIN KINASE KINASE KINASE 20-RELATED"/>
    <property type="match status" value="1"/>
</dbReference>
<dbReference type="PROSITE" id="PS50011">
    <property type="entry name" value="PROTEIN_KINASE_DOM"/>
    <property type="match status" value="1"/>
</dbReference>
<feature type="domain" description="Protein kinase" evidence="7">
    <location>
        <begin position="16"/>
        <end position="291"/>
    </location>
</feature>
<feature type="compositionally biased region" description="Polar residues" evidence="5">
    <location>
        <begin position="478"/>
        <end position="494"/>
    </location>
</feature>
<dbReference type="GO" id="GO:0004674">
    <property type="term" value="F:protein serine/threonine kinase activity"/>
    <property type="evidence" value="ECO:0007669"/>
    <property type="project" value="UniProtKB-KW"/>
</dbReference>
<dbReference type="PATRIC" id="fig|394096.3.peg.6949"/>